<name>A0A1F6CRR9_9BACT</name>
<keyword evidence="3" id="KW-0687">Ribonucleoprotein</keyword>
<dbReference type="PIRSF" id="PIRSF002181">
    <property type="entry name" value="Ribosomal_L13"/>
    <property type="match status" value="1"/>
</dbReference>
<sequence length="119" mass="13196">MKAVQNTYTIDAAGRTLGRVASEAAKALMGKMRPDYTPNKNSAIKVTVTNAGKLYIRERKRSRTIYTTYSGFPGGLRRESLASLTARKGNGEALRRAVARMLPRNTMHTPRLKNLIVTE</sequence>
<reference evidence="5 6" key="1">
    <citation type="journal article" date="2016" name="Nat. Commun.">
        <title>Thousands of microbial genomes shed light on interconnected biogeochemical processes in an aquifer system.</title>
        <authorList>
            <person name="Anantharaman K."/>
            <person name="Brown C.T."/>
            <person name="Hug L.A."/>
            <person name="Sharon I."/>
            <person name="Castelle C.J."/>
            <person name="Probst A.J."/>
            <person name="Thomas B.C."/>
            <person name="Singh A."/>
            <person name="Wilkins M.J."/>
            <person name="Karaoz U."/>
            <person name="Brodie E.L."/>
            <person name="Williams K.H."/>
            <person name="Hubbard S.S."/>
            <person name="Banfield J.F."/>
        </authorList>
    </citation>
    <scope>NUCLEOTIDE SEQUENCE [LARGE SCALE GENOMIC DNA]</scope>
</reference>
<dbReference type="NCBIfam" id="TIGR01066">
    <property type="entry name" value="rplM_bact"/>
    <property type="match status" value="1"/>
</dbReference>
<evidence type="ECO:0000256" key="4">
    <source>
        <dbReference type="ARBA" id="ARBA00035499"/>
    </source>
</evidence>
<dbReference type="InterPro" id="IPR036899">
    <property type="entry name" value="Ribosomal_uL13_sf"/>
</dbReference>
<dbReference type="GO" id="GO:0003729">
    <property type="term" value="F:mRNA binding"/>
    <property type="evidence" value="ECO:0007669"/>
    <property type="project" value="TreeGrafter"/>
</dbReference>
<dbReference type="CDD" id="cd00392">
    <property type="entry name" value="Ribosomal_L13"/>
    <property type="match status" value="1"/>
</dbReference>
<dbReference type="AlphaFoldDB" id="A0A1F6CRR9"/>
<evidence type="ECO:0000256" key="3">
    <source>
        <dbReference type="ARBA" id="ARBA00023274"/>
    </source>
</evidence>
<keyword evidence="2 5" id="KW-0689">Ribosomal protein</keyword>
<organism evidence="5 6">
    <name type="scientific">Candidatus Kaiserbacteria bacterium RIFCSPHIGHO2_01_FULL_54_36b</name>
    <dbReference type="NCBI Taxonomy" id="1798483"/>
    <lineage>
        <taxon>Bacteria</taxon>
        <taxon>Candidatus Kaiseribacteriota</taxon>
    </lineage>
</organism>
<dbReference type="GO" id="GO:0005840">
    <property type="term" value="C:ribosome"/>
    <property type="evidence" value="ECO:0007669"/>
    <property type="project" value="UniProtKB-KW"/>
</dbReference>
<dbReference type="Gene3D" id="3.90.1180.10">
    <property type="entry name" value="Ribosomal protein L13"/>
    <property type="match status" value="1"/>
</dbReference>
<dbReference type="Proteomes" id="UP000176445">
    <property type="component" value="Unassembled WGS sequence"/>
</dbReference>
<dbReference type="EMBL" id="MFKW01000012">
    <property type="protein sequence ID" value="OGG51844.1"/>
    <property type="molecule type" value="Genomic_DNA"/>
</dbReference>
<dbReference type="GO" id="GO:0003735">
    <property type="term" value="F:structural constituent of ribosome"/>
    <property type="evidence" value="ECO:0007669"/>
    <property type="project" value="InterPro"/>
</dbReference>
<proteinExistence type="inferred from homology"/>
<dbReference type="Pfam" id="PF00572">
    <property type="entry name" value="Ribosomal_L13"/>
    <property type="match status" value="1"/>
</dbReference>
<dbReference type="SUPFAM" id="SSF52161">
    <property type="entry name" value="Ribosomal protein L13"/>
    <property type="match status" value="1"/>
</dbReference>
<dbReference type="GO" id="GO:0017148">
    <property type="term" value="P:negative regulation of translation"/>
    <property type="evidence" value="ECO:0007669"/>
    <property type="project" value="TreeGrafter"/>
</dbReference>
<protein>
    <recommendedName>
        <fullName evidence="4">50S ribosomal protein L13</fullName>
    </recommendedName>
</protein>
<comment type="caution">
    <text evidence="5">The sequence shown here is derived from an EMBL/GenBank/DDBJ whole genome shotgun (WGS) entry which is preliminary data.</text>
</comment>
<dbReference type="InterPro" id="IPR005822">
    <property type="entry name" value="Ribosomal_uL13"/>
</dbReference>
<comment type="similarity">
    <text evidence="1">Belongs to the universal ribosomal protein uL13 family.</text>
</comment>
<evidence type="ECO:0000256" key="1">
    <source>
        <dbReference type="ARBA" id="ARBA00006227"/>
    </source>
</evidence>
<dbReference type="PANTHER" id="PTHR11545">
    <property type="entry name" value="RIBOSOMAL PROTEIN L13"/>
    <property type="match status" value="1"/>
</dbReference>
<dbReference type="GO" id="GO:1990904">
    <property type="term" value="C:ribonucleoprotein complex"/>
    <property type="evidence" value="ECO:0007669"/>
    <property type="project" value="UniProtKB-KW"/>
</dbReference>
<dbReference type="InterPro" id="IPR005823">
    <property type="entry name" value="Ribosomal_uL13_bac-type"/>
</dbReference>
<accession>A0A1F6CRR9</accession>
<evidence type="ECO:0000313" key="6">
    <source>
        <dbReference type="Proteomes" id="UP000176445"/>
    </source>
</evidence>
<evidence type="ECO:0000256" key="2">
    <source>
        <dbReference type="ARBA" id="ARBA00022980"/>
    </source>
</evidence>
<evidence type="ECO:0000313" key="5">
    <source>
        <dbReference type="EMBL" id="OGG51844.1"/>
    </source>
</evidence>
<dbReference type="PANTHER" id="PTHR11545:SF2">
    <property type="entry name" value="LARGE RIBOSOMAL SUBUNIT PROTEIN UL13M"/>
    <property type="match status" value="1"/>
</dbReference>
<gene>
    <name evidence="5" type="ORF">A2704_00875</name>
</gene>
<dbReference type="GO" id="GO:0006412">
    <property type="term" value="P:translation"/>
    <property type="evidence" value="ECO:0007669"/>
    <property type="project" value="InterPro"/>
</dbReference>